<dbReference type="EMBL" id="JBHTEC010000004">
    <property type="protein sequence ID" value="MFD0287718.1"/>
    <property type="molecule type" value="Genomic_DNA"/>
</dbReference>
<keyword evidence="3" id="KW-1185">Reference proteome</keyword>
<name>A0ABW2VWX5_9ACTN</name>
<feature type="compositionally biased region" description="Basic and acidic residues" evidence="1">
    <location>
        <begin position="229"/>
        <end position="241"/>
    </location>
</feature>
<comment type="caution">
    <text evidence="2">The sequence shown here is derived from an EMBL/GenBank/DDBJ whole genome shotgun (WGS) entry which is preliminary data.</text>
</comment>
<feature type="compositionally biased region" description="Polar residues" evidence="1">
    <location>
        <begin position="345"/>
        <end position="368"/>
    </location>
</feature>
<evidence type="ECO:0000313" key="2">
    <source>
        <dbReference type="EMBL" id="MFD0287718.1"/>
    </source>
</evidence>
<protein>
    <recommendedName>
        <fullName evidence="4">Helix-turn-helix domain-containing protein</fullName>
    </recommendedName>
</protein>
<feature type="compositionally biased region" description="Low complexity" evidence="1">
    <location>
        <begin position="215"/>
        <end position="226"/>
    </location>
</feature>
<sequence length="462" mass="48901">MSLAPEVRRGGGLPFGQVVSQWVCDPRYTTNLRTLYTVLVTYADVGARDTGRGKPYRRELAAQMGFSEKTLDRTLLEGECAGLFRIERRTDPNNASLNDASVYHLRDAEFWRGDWVDPLKPGQSAKAVAEAVLAERGKAKREAGILPKGGRRKGSKPASAGSGEAASEGVASPMTPPQKEGGGVIHDATPGVTHDGRVGSPVTPNVYSPVKNPSREPSSPSVRPSSADPVRETEQDGRTDGNGDLAGINSNRADVVEDSSGVQVLHGIVRIYGPEFLLTGKVLREQGQVVTGMLASGWTEAQIRQVVAGPDWPTKITTSREAIIAGRLRRAASGPAPSLPPTVPPQTSFANNRAPQSTNLEGTSTPSARSGEVIHVMRECTECGSPAIADGYDQCPRCLGWPECSGSCNIPGSKKRVPPTEPSGLCPSCRNLRDVMGELIGAHSLSVGAGITQPSGADSERR</sequence>
<evidence type="ECO:0000313" key="3">
    <source>
        <dbReference type="Proteomes" id="UP001596957"/>
    </source>
</evidence>
<feature type="region of interest" description="Disordered" evidence="1">
    <location>
        <begin position="330"/>
        <end position="369"/>
    </location>
</feature>
<feature type="compositionally biased region" description="Low complexity" evidence="1">
    <location>
        <begin position="156"/>
        <end position="173"/>
    </location>
</feature>
<dbReference type="Proteomes" id="UP001596957">
    <property type="component" value="Unassembled WGS sequence"/>
</dbReference>
<evidence type="ECO:0000256" key="1">
    <source>
        <dbReference type="SAM" id="MobiDB-lite"/>
    </source>
</evidence>
<proteinExistence type="predicted"/>
<dbReference type="RefSeq" id="WP_381256014.1">
    <property type="nucleotide sequence ID" value="NZ_JBHTBI010000014.1"/>
</dbReference>
<feature type="region of interest" description="Disordered" evidence="1">
    <location>
        <begin position="142"/>
        <end position="249"/>
    </location>
</feature>
<organism evidence="2 3">
    <name type="scientific">Streptomyces lutosisoli</name>
    <dbReference type="NCBI Taxonomy" id="2665721"/>
    <lineage>
        <taxon>Bacteria</taxon>
        <taxon>Bacillati</taxon>
        <taxon>Actinomycetota</taxon>
        <taxon>Actinomycetes</taxon>
        <taxon>Kitasatosporales</taxon>
        <taxon>Streptomycetaceae</taxon>
        <taxon>Streptomyces</taxon>
    </lineage>
</organism>
<evidence type="ECO:0008006" key="4">
    <source>
        <dbReference type="Google" id="ProtNLM"/>
    </source>
</evidence>
<accession>A0ABW2VWX5</accession>
<reference evidence="3" key="1">
    <citation type="journal article" date="2019" name="Int. J. Syst. Evol. Microbiol.">
        <title>The Global Catalogue of Microorganisms (GCM) 10K type strain sequencing project: providing services to taxonomists for standard genome sequencing and annotation.</title>
        <authorList>
            <consortium name="The Broad Institute Genomics Platform"/>
            <consortium name="The Broad Institute Genome Sequencing Center for Infectious Disease"/>
            <person name="Wu L."/>
            <person name="Ma J."/>
        </authorList>
    </citation>
    <scope>NUCLEOTIDE SEQUENCE [LARGE SCALE GENOMIC DNA]</scope>
    <source>
        <strain evidence="3">CGMCC 4.7198</strain>
    </source>
</reference>
<gene>
    <name evidence="2" type="ORF">ACFQZP_40065</name>
</gene>